<name>A0A1M7ZI80_9BACT</name>
<feature type="transmembrane region" description="Helical" evidence="1">
    <location>
        <begin position="112"/>
        <end position="131"/>
    </location>
</feature>
<organism evidence="2 3">
    <name type="scientific">Algoriphagus zhangzhouensis</name>
    <dbReference type="NCBI Taxonomy" id="1073327"/>
    <lineage>
        <taxon>Bacteria</taxon>
        <taxon>Pseudomonadati</taxon>
        <taxon>Bacteroidota</taxon>
        <taxon>Cytophagia</taxon>
        <taxon>Cytophagales</taxon>
        <taxon>Cyclobacteriaceae</taxon>
        <taxon>Algoriphagus</taxon>
    </lineage>
</organism>
<evidence type="ECO:0000256" key="1">
    <source>
        <dbReference type="SAM" id="Phobius"/>
    </source>
</evidence>
<keyword evidence="1" id="KW-1133">Transmembrane helix</keyword>
<feature type="transmembrane region" description="Helical" evidence="1">
    <location>
        <begin position="216"/>
        <end position="236"/>
    </location>
</feature>
<dbReference type="STRING" id="1073327.SAMN04488108_3549"/>
<feature type="transmembrane region" description="Helical" evidence="1">
    <location>
        <begin position="174"/>
        <end position="195"/>
    </location>
</feature>
<feature type="transmembrane region" description="Helical" evidence="1">
    <location>
        <begin position="297"/>
        <end position="314"/>
    </location>
</feature>
<feature type="transmembrane region" description="Helical" evidence="1">
    <location>
        <begin position="361"/>
        <end position="382"/>
    </location>
</feature>
<evidence type="ECO:0000313" key="3">
    <source>
        <dbReference type="Proteomes" id="UP000184609"/>
    </source>
</evidence>
<proteinExistence type="predicted"/>
<gene>
    <name evidence="2" type="ORF">SAMN04488108_3549</name>
</gene>
<sequence length="391" mass="45985">MNINWDIKKLPKSFWYSLFLICGINGLLGFWMISGRIFSDFPAHIDILNFYLENEKFPYPPLYYAAFGFFGWVLPIEKSFEIGLLIIVILGWGWKYILTYKYFDQKGRVEALLPWLPVAFLFLFPVTIPWIEKSFFLGKFSPNVWHNGSSVLMWPFCFLLFTNTLDYLKGESSSIWAIVIYSVIILLIKPSYLFGYVPGILTALAIEKYSTRTWRVLIAYVTFILLLLWLSKILIFEGSAPSSIFYNFNSKGGVRIDPLGVWLEFSENLGWDLLSSFLLPMLIMVFYWQKLKTQKDFQLSAFVFLFSMIVFFSYSETGPGYLHGNFYWQIPVAFFLFLLVMIKHVLVIWKDEEKKSLSRFIKKNLVCMVFFIQVLSGIYYLFHFSYSGYFF</sequence>
<feature type="transmembrane region" description="Helical" evidence="1">
    <location>
        <begin position="326"/>
        <end position="349"/>
    </location>
</feature>
<keyword evidence="1" id="KW-0812">Transmembrane</keyword>
<evidence type="ECO:0000313" key="2">
    <source>
        <dbReference type="EMBL" id="SHO64583.1"/>
    </source>
</evidence>
<feature type="transmembrane region" description="Helical" evidence="1">
    <location>
        <begin position="269"/>
        <end position="288"/>
    </location>
</feature>
<feature type="transmembrane region" description="Helical" evidence="1">
    <location>
        <begin position="14"/>
        <end position="37"/>
    </location>
</feature>
<keyword evidence="3" id="KW-1185">Reference proteome</keyword>
<accession>A0A1M7ZI80</accession>
<reference evidence="3" key="1">
    <citation type="submission" date="2016-12" db="EMBL/GenBank/DDBJ databases">
        <authorList>
            <person name="Varghese N."/>
            <person name="Submissions S."/>
        </authorList>
    </citation>
    <scope>NUCLEOTIDE SEQUENCE [LARGE SCALE GENOMIC DNA]</scope>
    <source>
        <strain evidence="3">DSM 25035</strain>
    </source>
</reference>
<keyword evidence="1" id="KW-0472">Membrane</keyword>
<dbReference type="Proteomes" id="UP000184609">
    <property type="component" value="Unassembled WGS sequence"/>
</dbReference>
<dbReference type="AlphaFoldDB" id="A0A1M7ZI80"/>
<protein>
    <submittedName>
        <fullName evidence="2">Uncharacterized protein</fullName>
    </submittedName>
</protein>
<dbReference type="EMBL" id="FRXN01000005">
    <property type="protein sequence ID" value="SHO64583.1"/>
    <property type="molecule type" value="Genomic_DNA"/>
</dbReference>